<reference evidence="3" key="1">
    <citation type="journal article" date="2023" name="Mol. Phylogenet. Evol.">
        <title>Genome-scale phylogeny and comparative genomics of the fungal order Sordariales.</title>
        <authorList>
            <person name="Hensen N."/>
            <person name="Bonometti L."/>
            <person name="Westerberg I."/>
            <person name="Brannstrom I.O."/>
            <person name="Guillou S."/>
            <person name="Cros-Aarteil S."/>
            <person name="Calhoun S."/>
            <person name="Haridas S."/>
            <person name="Kuo A."/>
            <person name="Mondo S."/>
            <person name="Pangilinan J."/>
            <person name="Riley R."/>
            <person name="LaButti K."/>
            <person name="Andreopoulos B."/>
            <person name="Lipzen A."/>
            <person name="Chen C."/>
            <person name="Yan M."/>
            <person name="Daum C."/>
            <person name="Ng V."/>
            <person name="Clum A."/>
            <person name="Steindorff A."/>
            <person name="Ohm R.A."/>
            <person name="Martin F."/>
            <person name="Silar P."/>
            <person name="Natvig D.O."/>
            <person name="Lalanne C."/>
            <person name="Gautier V."/>
            <person name="Ament-Velasquez S.L."/>
            <person name="Kruys A."/>
            <person name="Hutchinson M.I."/>
            <person name="Powell A.J."/>
            <person name="Barry K."/>
            <person name="Miller A.N."/>
            <person name="Grigoriev I.V."/>
            <person name="Debuchy R."/>
            <person name="Gladieux P."/>
            <person name="Hiltunen Thoren M."/>
            <person name="Johannesson H."/>
        </authorList>
    </citation>
    <scope>NUCLEOTIDE SEQUENCE [LARGE SCALE GENOMIC DNA]</scope>
    <source>
        <strain evidence="3">CBS 284.82</strain>
    </source>
</reference>
<name>A0AAN6P8Y1_9PEZI</name>
<keyword evidence="3" id="KW-1185">Reference proteome</keyword>
<feature type="region of interest" description="Disordered" evidence="1">
    <location>
        <begin position="75"/>
        <end position="119"/>
    </location>
</feature>
<dbReference type="GO" id="GO:0016757">
    <property type="term" value="F:glycosyltransferase activity"/>
    <property type="evidence" value="ECO:0007669"/>
    <property type="project" value="InterPro"/>
</dbReference>
<proteinExistence type="predicted"/>
<dbReference type="Pfam" id="PF01501">
    <property type="entry name" value="Glyco_transf_8"/>
    <property type="match status" value="1"/>
</dbReference>
<dbReference type="AlphaFoldDB" id="A0AAN6P8Y1"/>
<evidence type="ECO:0000313" key="3">
    <source>
        <dbReference type="Proteomes" id="UP001303115"/>
    </source>
</evidence>
<dbReference type="EMBL" id="MU854506">
    <property type="protein sequence ID" value="KAK4033865.1"/>
    <property type="molecule type" value="Genomic_DNA"/>
</dbReference>
<protein>
    <submittedName>
        <fullName evidence="2">Glycosyltransferase</fullName>
    </submittedName>
</protein>
<feature type="compositionally biased region" description="Low complexity" evidence="1">
    <location>
        <begin position="104"/>
        <end position="119"/>
    </location>
</feature>
<dbReference type="Proteomes" id="UP001303115">
    <property type="component" value="Unassembled WGS sequence"/>
</dbReference>
<gene>
    <name evidence="2" type="ORF">C8A01DRAFT_19253</name>
</gene>
<organism evidence="2 3">
    <name type="scientific">Parachaetomium inaequale</name>
    <dbReference type="NCBI Taxonomy" id="2588326"/>
    <lineage>
        <taxon>Eukaryota</taxon>
        <taxon>Fungi</taxon>
        <taxon>Dikarya</taxon>
        <taxon>Ascomycota</taxon>
        <taxon>Pezizomycotina</taxon>
        <taxon>Sordariomycetes</taxon>
        <taxon>Sordariomycetidae</taxon>
        <taxon>Sordariales</taxon>
        <taxon>Chaetomiaceae</taxon>
        <taxon>Parachaetomium</taxon>
    </lineage>
</organism>
<evidence type="ECO:0000313" key="2">
    <source>
        <dbReference type="EMBL" id="KAK4033865.1"/>
    </source>
</evidence>
<dbReference type="InterPro" id="IPR029044">
    <property type="entry name" value="Nucleotide-diphossugar_trans"/>
</dbReference>
<dbReference type="PANTHER" id="PTHR11183">
    <property type="entry name" value="GLYCOGENIN SUBFAMILY MEMBER"/>
    <property type="match status" value="1"/>
</dbReference>
<evidence type="ECO:0000256" key="1">
    <source>
        <dbReference type="SAM" id="MobiDB-lite"/>
    </source>
</evidence>
<sequence length="367" mass="41160">MSTSEKVVDSDKIWACLITTDSYLPGLLTLAYSLRRVKSRYPLVALHTGSLPDETLRALAARHVPLQRVPYLCPGPPPRAVAVSDGDGKTNGDNNGNGNGNGNGTDNSNANTTTTTDSSTWYANDPRFRACFTKLAVFSLTGYTRVVLLDADMLVRQNMDELFELPLDGERRLFAATHACLCNPLHFRHYPPSWTPPHCAFTLQQQTDSCAAQTSGGPPSLGMGLLNGGLLVLHPDLTIYSEIVGYLHSDKATPATLPFADQSLLSELFRERWVALPYVYNALKTMRWAGVHGGLWRDEKVKNVHYILTPKPWEEVLEGREKEKVYQEAEEQGDETDRWWREVDLERRRWEVDRGFLSVREGKLDGR</sequence>
<accession>A0AAN6P8Y1</accession>
<dbReference type="SUPFAM" id="SSF53448">
    <property type="entry name" value="Nucleotide-diphospho-sugar transferases"/>
    <property type="match status" value="1"/>
</dbReference>
<comment type="caution">
    <text evidence="2">The sequence shown here is derived from an EMBL/GenBank/DDBJ whole genome shotgun (WGS) entry which is preliminary data.</text>
</comment>
<dbReference type="Gene3D" id="3.90.550.10">
    <property type="entry name" value="Spore Coat Polysaccharide Biosynthesis Protein SpsA, Chain A"/>
    <property type="match status" value="1"/>
</dbReference>
<dbReference type="InterPro" id="IPR002495">
    <property type="entry name" value="Glyco_trans_8"/>
</dbReference>
<dbReference type="InterPro" id="IPR050587">
    <property type="entry name" value="GNT1/Glycosyltrans_8"/>
</dbReference>